<dbReference type="AlphaFoldDB" id="X1NAT5"/>
<dbReference type="Pfam" id="PF06056">
    <property type="entry name" value="Terminase_5"/>
    <property type="match status" value="1"/>
</dbReference>
<dbReference type="InterPro" id="IPR009057">
    <property type="entry name" value="Homeodomain-like_sf"/>
</dbReference>
<accession>X1NAT5</accession>
<reference evidence="2" key="1">
    <citation type="journal article" date="2014" name="Front. Microbiol.">
        <title>High frequency of phylogenetically diverse reductive dehalogenase-homologous genes in deep subseafloor sedimentary metagenomes.</title>
        <authorList>
            <person name="Kawai M."/>
            <person name="Futagami T."/>
            <person name="Toyoda A."/>
            <person name="Takaki Y."/>
            <person name="Nishi S."/>
            <person name="Hori S."/>
            <person name="Arai W."/>
            <person name="Tsubouchi T."/>
            <person name="Morono Y."/>
            <person name="Uchiyama I."/>
            <person name="Ito T."/>
            <person name="Fujiyama A."/>
            <person name="Inagaki F."/>
            <person name="Takami H."/>
        </authorList>
    </citation>
    <scope>NUCLEOTIDE SEQUENCE</scope>
    <source>
        <strain evidence="2">Expedition CK06-06</strain>
    </source>
</reference>
<evidence type="ECO:0000313" key="2">
    <source>
        <dbReference type="EMBL" id="GAI40743.1"/>
    </source>
</evidence>
<dbReference type="SUPFAM" id="SSF46689">
    <property type="entry name" value="Homeodomain-like"/>
    <property type="match status" value="1"/>
</dbReference>
<proteinExistence type="predicted"/>
<comment type="caution">
    <text evidence="2">The sequence shown here is derived from an EMBL/GenBank/DDBJ whole genome shotgun (WGS) entry which is preliminary data.</text>
</comment>
<gene>
    <name evidence="2" type="ORF">S06H3_48272</name>
</gene>
<feature type="non-terminal residue" evidence="2">
    <location>
        <position position="111"/>
    </location>
</feature>
<protein>
    <recommendedName>
        <fullName evidence="1">Terminase ATPase subunit N-terminal domain-containing protein</fullName>
    </recommendedName>
</protein>
<sequence length="111" mass="13139">MLEIPEDIKDNIDQATEPRQLARRLYFEGWRISSIARHLKIKRSTVNSWKHRDEWEKVSRLERVEIALEARIVQLIAKEVKGNGEYKELDALMRQLVQAARVRRYEQPGGN</sequence>
<organism evidence="2">
    <name type="scientific">marine sediment metagenome</name>
    <dbReference type="NCBI Taxonomy" id="412755"/>
    <lineage>
        <taxon>unclassified sequences</taxon>
        <taxon>metagenomes</taxon>
        <taxon>ecological metagenomes</taxon>
    </lineage>
</organism>
<dbReference type="EMBL" id="BARV01030386">
    <property type="protein sequence ID" value="GAI40743.1"/>
    <property type="molecule type" value="Genomic_DNA"/>
</dbReference>
<feature type="domain" description="Terminase ATPase subunit N-terminal" evidence="1">
    <location>
        <begin position="17"/>
        <end position="74"/>
    </location>
</feature>
<name>X1NAT5_9ZZZZ</name>
<dbReference type="InterPro" id="IPR010332">
    <property type="entry name" value="ATPase_terminase-su_N"/>
</dbReference>
<evidence type="ECO:0000259" key="1">
    <source>
        <dbReference type="Pfam" id="PF06056"/>
    </source>
</evidence>